<accession>X0ULD5</accession>
<evidence type="ECO:0000313" key="2">
    <source>
        <dbReference type="EMBL" id="GAF89295.1"/>
    </source>
</evidence>
<feature type="transmembrane region" description="Helical" evidence="1">
    <location>
        <begin position="7"/>
        <end position="33"/>
    </location>
</feature>
<keyword evidence="1" id="KW-0472">Membrane</keyword>
<feature type="transmembrane region" description="Helical" evidence="1">
    <location>
        <begin position="53"/>
        <end position="69"/>
    </location>
</feature>
<sequence length="112" mass="12842">MNKIKTILLVLNSILVAILSLGAGYFVFTPFIIGYEISLEQMLAGLTQNYAMRGLWVFYLISVVFLILSKKYNHKLLFIVNSVYLGLFIFFVVLITSSSLLYDIMRLFDTQL</sequence>
<dbReference type="AlphaFoldDB" id="X0ULD5"/>
<organism evidence="2">
    <name type="scientific">marine sediment metagenome</name>
    <dbReference type="NCBI Taxonomy" id="412755"/>
    <lineage>
        <taxon>unclassified sequences</taxon>
        <taxon>metagenomes</taxon>
        <taxon>ecological metagenomes</taxon>
    </lineage>
</organism>
<feature type="transmembrane region" description="Helical" evidence="1">
    <location>
        <begin position="76"/>
        <end position="102"/>
    </location>
</feature>
<proteinExistence type="predicted"/>
<keyword evidence="1" id="KW-1133">Transmembrane helix</keyword>
<name>X0ULD5_9ZZZZ</name>
<evidence type="ECO:0008006" key="3">
    <source>
        <dbReference type="Google" id="ProtNLM"/>
    </source>
</evidence>
<reference evidence="2" key="1">
    <citation type="journal article" date="2014" name="Front. Microbiol.">
        <title>High frequency of phylogenetically diverse reductive dehalogenase-homologous genes in deep subseafloor sedimentary metagenomes.</title>
        <authorList>
            <person name="Kawai M."/>
            <person name="Futagami T."/>
            <person name="Toyoda A."/>
            <person name="Takaki Y."/>
            <person name="Nishi S."/>
            <person name="Hori S."/>
            <person name="Arai W."/>
            <person name="Tsubouchi T."/>
            <person name="Morono Y."/>
            <person name="Uchiyama I."/>
            <person name="Ito T."/>
            <person name="Fujiyama A."/>
            <person name="Inagaki F."/>
            <person name="Takami H."/>
        </authorList>
    </citation>
    <scope>NUCLEOTIDE SEQUENCE</scope>
    <source>
        <strain evidence="2">Expedition CK06-06</strain>
    </source>
</reference>
<gene>
    <name evidence="2" type="ORF">S01H1_29322</name>
</gene>
<dbReference type="EMBL" id="BARS01017970">
    <property type="protein sequence ID" value="GAF89295.1"/>
    <property type="molecule type" value="Genomic_DNA"/>
</dbReference>
<protein>
    <recommendedName>
        <fullName evidence="3">DUF4386 domain-containing protein</fullName>
    </recommendedName>
</protein>
<evidence type="ECO:0000256" key="1">
    <source>
        <dbReference type="SAM" id="Phobius"/>
    </source>
</evidence>
<keyword evidence="1" id="KW-0812">Transmembrane</keyword>
<comment type="caution">
    <text evidence="2">The sequence shown here is derived from an EMBL/GenBank/DDBJ whole genome shotgun (WGS) entry which is preliminary data.</text>
</comment>